<name>A0A418WDZ7_9PROT</name>
<accession>A0A418WDZ7</accession>
<dbReference type="AlphaFoldDB" id="A0A418WDZ7"/>
<evidence type="ECO:0008006" key="3">
    <source>
        <dbReference type="Google" id="ProtNLM"/>
    </source>
</evidence>
<evidence type="ECO:0000313" key="2">
    <source>
        <dbReference type="Proteomes" id="UP000284605"/>
    </source>
</evidence>
<dbReference type="OrthoDB" id="1090891at2"/>
<dbReference type="Gene3D" id="2.60.120.380">
    <property type="match status" value="1"/>
</dbReference>
<gene>
    <name evidence="1" type="ORF">D3874_15200</name>
</gene>
<reference evidence="1 2" key="1">
    <citation type="submission" date="2018-09" db="EMBL/GenBank/DDBJ databases">
        <authorList>
            <person name="Zhu H."/>
        </authorList>
    </citation>
    <scope>NUCLEOTIDE SEQUENCE [LARGE SCALE GENOMIC DNA]</scope>
    <source>
        <strain evidence="1 2">K1W22B-8</strain>
    </source>
</reference>
<proteinExistence type="predicted"/>
<keyword evidence="2" id="KW-1185">Reference proteome</keyword>
<dbReference type="RefSeq" id="WP_119778833.1">
    <property type="nucleotide sequence ID" value="NZ_QYUK01000011.1"/>
</dbReference>
<organism evidence="1 2">
    <name type="scientific">Oleomonas cavernae</name>
    <dbReference type="NCBI Taxonomy" id="2320859"/>
    <lineage>
        <taxon>Bacteria</taxon>
        <taxon>Pseudomonadati</taxon>
        <taxon>Pseudomonadota</taxon>
        <taxon>Alphaproteobacteria</taxon>
        <taxon>Acetobacterales</taxon>
        <taxon>Acetobacteraceae</taxon>
        <taxon>Oleomonas</taxon>
    </lineage>
</organism>
<dbReference type="EMBL" id="QYUK01000011">
    <property type="protein sequence ID" value="RJF88196.1"/>
    <property type="molecule type" value="Genomic_DNA"/>
</dbReference>
<evidence type="ECO:0000313" key="1">
    <source>
        <dbReference type="EMBL" id="RJF88196.1"/>
    </source>
</evidence>
<dbReference type="Proteomes" id="UP000284605">
    <property type="component" value="Unassembled WGS sequence"/>
</dbReference>
<sequence length="120" mass="13797">MQVILAWDDANDVDVHVVCPNGTRIYWDHPNGCGGDLDIDHNRYDDRVIMDPVENVVWLDDPPPGQYRIEVQLPKSRGIPRSHYRITLRRAGKPDQVFEGSVDQARNRNDTKIVHVFNVP</sequence>
<comment type="caution">
    <text evidence="1">The sequence shown here is derived from an EMBL/GenBank/DDBJ whole genome shotgun (WGS) entry which is preliminary data.</text>
</comment>
<protein>
    <recommendedName>
        <fullName evidence="3">DUF2135 domain-containing protein</fullName>
    </recommendedName>
</protein>